<dbReference type="AlphaFoldDB" id="A0A7I8LG62"/>
<evidence type="ECO:0000313" key="2">
    <source>
        <dbReference type="Proteomes" id="UP000663760"/>
    </source>
</evidence>
<reference evidence="1" key="1">
    <citation type="submission" date="2020-02" db="EMBL/GenBank/DDBJ databases">
        <authorList>
            <person name="Scholz U."/>
            <person name="Mascher M."/>
            <person name="Fiebig A."/>
        </authorList>
    </citation>
    <scope>NUCLEOTIDE SEQUENCE</scope>
</reference>
<gene>
    <name evidence="1" type="ORF">SI8410_15019508</name>
</gene>
<dbReference type="Proteomes" id="UP000663760">
    <property type="component" value="Chromosome 15"/>
</dbReference>
<protein>
    <submittedName>
        <fullName evidence="1">Uncharacterized protein</fullName>
    </submittedName>
</protein>
<accession>A0A7I8LG62</accession>
<dbReference type="EMBL" id="LR746278">
    <property type="protein sequence ID" value="CAA7408830.1"/>
    <property type="molecule type" value="Genomic_DNA"/>
</dbReference>
<proteinExistence type="predicted"/>
<evidence type="ECO:0000313" key="1">
    <source>
        <dbReference type="EMBL" id="CAA7408830.1"/>
    </source>
</evidence>
<organism evidence="1 2">
    <name type="scientific">Spirodela intermedia</name>
    <name type="common">Intermediate duckweed</name>
    <dbReference type="NCBI Taxonomy" id="51605"/>
    <lineage>
        <taxon>Eukaryota</taxon>
        <taxon>Viridiplantae</taxon>
        <taxon>Streptophyta</taxon>
        <taxon>Embryophyta</taxon>
        <taxon>Tracheophyta</taxon>
        <taxon>Spermatophyta</taxon>
        <taxon>Magnoliopsida</taxon>
        <taxon>Liliopsida</taxon>
        <taxon>Araceae</taxon>
        <taxon>Lemnoideae</taxon>
        <taxon>Spirodela</taxon>
    </lineage>
</organism>
<keyword evidence="2" id="KW-1185">Reference proteome</keyword>
<name>A0A7I8LG62_SPIIN</name>
<sequence>MDLRPVSISRRTTPKLNASPLAAPRAIFILVDHGSGRDPSFCCGWQKKISLYFSHV</sequence>